<keyword evidence="5" id="KW-1133">Transmembrane helix</keyword>
<gene>
    <name evidence="7" type="ORF">SAMN02745114_01520</name>
</gene>
<dbReference type="PANTHER" id="PTHR30222">
    <property type="entry name" value="SPERMIDINE/PUTRESCINE-BINDING PERIPLASMIC PROTEIN"/>
    <property type="match status" value="1"/>
</dbReference>
<dbReference type="InterPro" id="IPR006059">
    <property type="entry name" value="SBP"/>
</dbReference>
<feature type="signal peptide" evidence="6">
    <location>
        <begin position="1"/>
        <end position="27"/>
    </location>
</feature>
<feature type="transmembrane region" description="Helical" evidence="5">
    <location>
        <begin position="385"/>
        <end position="405"/>
    </location>
</feature>
<dbReference type="GO" id="GO:0042597">
    <property type="term" value="C:periplasmic space"/>
    <property type="evidence" value="ECO:0007669"/>
    <property type="project" value="UniProtKB-SubCell"/>
</dbReference>
<proteinExistence type="predicted"/>
<keyword evidence="8" id="KW-1185">Reference proteome</keyword>
<dbReference type="CDD" id="cd13590">
    <property type="entry name" value="PBP2_PotD_PotF_like"/>
    <property type="match status" value="1"/>
</dbReference>
<comment type="subcellular location">
    <subcellularLocation>
        <location evidence="1">Periplasm</location>
    </subcellularLocation>
</comment>
<keyword evidence="3 6" id="KW-0732">Signal</keyword>
<dbReference type="OrthoDB" id="9769319at2"/>
<organism evidence="7 8">
    <name type="scientific">Eubacterium coprostanoligenes</name>
    <dbReference type="NCBI Taxonomy" id="290054"/>
    <lineage>
        <taxon>Bacteria</taxon>
        <taxon>Bacillati</taxon>
        <taxon>Bacillota</taxon>
        <taxon>Clostridia</taxon>
        <taxon>Eubacteriales</taxon>
        <taxon>Eubacteriaceae</taxon>
        <taxon>Eubacterium</taxon>
    </lineage>
</organism>
<reference evidence="7 8" key="1">
    <citation type="submission" date="2017-02" db="EMBL/GenBank/DDBJ databases">
        <authorList>
            <person name="Peterson S.W."/>
        </authorList>
    </citation>
    <scope>NUCLEOTIDE SEQUENCE [LARGE SCALE GENOMIC DNA]</scope>
    <source>
        <strain evidence="7 8">ATCC 51222</strain>
    </source>
</reference>
<keyword evidence="2" id="KW-0813">Transport</keyword>
<evidence type="ECO:0000256" key="5">
    <source>
        <dbReference type="SAM" id="Phobius"/>
    </source>
</evidence>
<dbReference type="GO" id="GO:0019808">
    <property type="term" value="F:polyamine binding"/>
    <property type="evidence" value="ECO:0007669"/>
    <property type="project" value="InterPro"/>
</dbReference>
<keyword evidence="5" id="KW-0472">Membrane</keyword>
<dbReference type="GO" id="GO:0015846">
    <property type="term" value="P:polyamine transport"/>
    <property type="evidence" value="ECO:0007669"/>
    <property type="project" value="InterPro"/>
</dbReference>
<dbReference type="InterPro" id="IPR001188">
    <property type="entry name" value="Sperm_putr-bd"/>
</dbReference>
<keyword evidence="5" id="KW-0812">Transmembrane</keyword>
<dbReference type="AlphaFoldDB" id="A0A1T4N975"/>
<evidence type="ECO:0000256" key="4">
    <source>
        <dbReference type="ARBA" id="ARBA00022764"/>
    </source>
</evidence>
<evidence type="ECO:0000313" key="8">
    <source>
        <dbReference type="Proteomes" id="UP000190657"/>
    </source>
</evidence>
<sequence length="423" mass="48429">MIKFKRIVAFLMCFVCALPLMNVTAYAYEDYFSDEQKAYYKSLGLQGTTVNVYNWGEYISDGGEGSMDVVREFEKLTGAKVNYTNFESNENMYSKLSGGGVSYDVITPSDYMVERLIDEDMLIPLDYSNIPNMKYMREDCLNLPFDPEQKYSVCFNTGYTVLMYNKKLVKEKPDSWKVLWDEQYKGKVLMFNNSRDAFAIAQKLLGQSLNTQNEQDWVDAAKLLAEQKDKVNPVYVMDEVFNLMESGEYAFATYYVGDYVLMNENNPDLGYAYPKEGVNAFYDAFCIPKCTQNKKGAEAFINFMQEPEVALANEEYIFYASANKAVQENEECSLYGNDAVYPDPAPKSEVFENLPQNILEFENNLWSSVKSGNLSVNSKKTERKIYIESGIVAGVVVIAVATYFVRKRKKDKEQDLGDLYEQN</sequence>
<dbReference type="Proteomes" id="UP000190657">
    <property type="component" value="Unassembled WGS sequence"/>
</dbReference>
<dbReference type="SUPFAM" id="SSF53850">
    <property type="entry name" value="Periplasmic binding protein-like II"/>
    <property type="match status" value="1"/>
</dbReference>
<evidence type="ECO:0000256" key="3">
    <source>
        <dbReference type="ARBA" id="ARBA00022729"/>
    </source>
</evidence>
<evidence type="ECO:0000313" key="7">
    <source>
        <dbReference type="EMBL" id="SJZ75695.1"/>
    </source>
</evidence>
<dbReference type="EMBL" id="FUWW01000020">
    <property type="protein sequence ID" value="SJZ75695.1"/>
    <property type="molecule type" value="Genomic_DNA"/>
</dbReference>
<dbReference type="Pfam" id="PF13416">
    <property type="entry name" value="SBP_bac_8"/>
    <property type="match status" value="1"/>
</dbReference>
<protein>
    <submittedName>
        <fullName evidence="7">Spermidine/putrescine transport system substrate-binding protein</fullName>
    </submittedName>
</protein>
<evidence type="ECO:0000256" key="1">
    <source>
        <dbReference type="ARBA" id="ARBA00004418"/>
    </source>
</evidence>
<dbReference type="Gene3D" id="3.40.190.10">
    <property type="entry name" value="Periplasmic binding protein-like II"/>
    <property type="match status" value="2"/>
</dbReference>
<dbReference type="PRINTS" id="PR00909">
    <property type="entry name" value="SPERMDNBNDNG"/>
</dbReference>
<accession>A0A1T4N975</accession>
<dbReference type="PANTHER" id="PTHR30222:SF17">
    <property type="entry name" value="SPERMIDINE_PUTRESCINE-BINDING PERIPLASMIC PROTEIN"/>
    <property type="match status" value="1"/>
</dbReference>
<dbReference type="RefSeq" id="WP_078768965.1">
    <property type="nucleotide sequence ID" value="NZ_FUWW01000020.1"/>
</dbReference>
<evidence type="ECO:0000256" key="6">
    <source>
        <dbReference type="SAM" id="SignalP"/>
    </source>
</evidence>
<dbReference type="STRING" id="290054.SAMN02745114_01520"/>
<feature type="chain" id="PRO_5013227683" evidence="6">
    <location>
        <begin position="28"/>
        <end position="423"/>
    </location>
</feature>
<evidence type="ECO:0000256" key="2">
    <source>
        <dbReference type="ARBA" id="ARBA00022448"/>
    </source>
</evidence>
<name>A0A1T4N975_9FIRM</name>
<keyword evidence="4" id="KW-0574">Periplasm</keyword>